<accession>A0A0F7ZQ39</accession>
<dbReference type="AlphaFoldDB" id="A0A0F7ZQ39"/>
<feature type="region of interest" description="Disordered" evidence="1">
    <location>
        <begin position="670"/>
        <end position="703"/>
    </location>
</feature>
<sequence>MATLASIPEVNTSLPNTHESQPSLHTSASFERVRPRSRVLVLSRRPTRVRHRVRHSSASREPPARSQRAPARSQHPASGRSRAEQQFPNGSFVTRQTRGGNTHRDASYCRRFDVTSSSHELETSLSSVDLDSFPLPPSNPRRLHNPRNSSRPDPGPTIFNSSKLAPPAESRLGEVVPPAMSRDINTRRHLGDSAVDVARKSRHVSIDSALVDAITRVIVQQFRLFSAIKHSDRPRTDSAKSSPLSRHDRETTSSCSSRQRTLDRFTRHLDEYAETVGAKGKTALINPNPATSGESLRTISALMPFRPEFRAAGLAVTSKDQIPCAPDRHSSTAIKQTPLGRAPEYPQDKYIHPSQMDGYQDGFLSTGANTEISFAQDQDMDEWRYALIDEAPKRKEKRRPKAKGSRKYCLPCFSADTDEHDTNADWAHFRPGPSKLVDSAKPAAGNGSTMPQPEKPLPSRPMAARISEAESSSQSPGRVPVRSEPRRNGEKSHTKVMSEPTPNHRTNGDRRGEPSQTSGVPSNTNRERLPAKTYTLFSSQTGYDRGLGEARSQSHQTRPNDGAMGSEPPTMRPWRSLSGLATGHKMPEPPRASAPKVGNTENTSALPRRRERQDTQVSKPQSFEPASRLVSNGYPAIPARNQRSSSARRTKRSLAHYDPDHIGICCRNSRGMTSTAKAPPNIPKRTSSIREAVNSEESDPDDRKIADRDVLRGLHVAASAACDEEVDAFVRGRTGLRIRRFLADLIALEAFGGPRPGEDGGRQIQRRRTEMRKLKQQLRRSRDLAASGGLI</sequence>
<reference evidence="2 3" key="1">
    <citation type="journal article" date="2014" name="Genome Biol. Evol.">
        <title>Comparative genomics and transcriptomics analyses reveal divergent lifestyle features of nematode endoparasitic fungus Hirsutella minnesotensis.</title>
        <authorList>
            <person name="Lai Y."/>
            <person name="Liu K."/>
            <person name="Zhang X."/>
            <person name="Zhang X."/>
            <person name="Li K."/>
            <person name="Wang N."/>
            <person name="Shu C."/>
            <person name="Wu Y."/>
            <person name="Wang C."/>
            <person name="Bushley K.E."/>
            <person name="Xiang M."/>
            <person name="Liu X."/>
        </authorList>
    </citation>
    <scope>NUCLEOTIDE SEQUENCE [LARGE SCALE GENOMIC DNA]</scope>
    <source>
        <strain evidence="2 3">3608</strain>
    </source>
</reference>
<feature type="region of interest" description="Disordered" evidence="1">
    <location>
        <begin position="230"/>
        <end position="261"/>
    </location>
</feature>
<evidence type="ECO:0000313" key="3">
    <source>
        <dbReference type="Proteomes" id="UP000054481"/>
    </source>
</evidence>
<feature type="region of interest" description="Disordered" evidence="1">
    <location>
        <begin position="424"/>
        <end position="654"/>
    </location>
</feature>
<keyword evidence="3" id="KW-1185">Reference proteome</keyword>
<feature type="region of interest" description="Disordered" evidence="1">
    <location>
        <begin position="772"/>
        <end position="791"/>
    </location>
</feature>
<dbReference type="Proteomes" id="UP000054481">
    <property type="component" value="Unassembled WGS sequence"/>
</dbReference>
<feature type="compositionally biased region" description="Polar residues" evidence="1">
    <location>
        <begin position="84"/>
        <end position="100"/>
    </location>
</feature>
<feature type="compositionally biased region" description="Basic residues" evidence="1">
    <location>
        <begin position="45"/>
        <end position="57"/>
    </location>
</feature>
<evidence type="ECO:0000313" key="2">
    <source>
        <dbReference type="EMBL" id="KJZ76580.1"/>
    </source>
</evidence>
<proteinExistence type="predicted"/>
<protein>
    <submittedName>
        <fullName evidence="2">Uncharacterized protein</fullName>
    </submittedName>
</protein>
<feature type="region of interest" description="Disordered" evidence="1">
    <location>
        <begin position="1"/>
        <end position="104"/>
    </location>
</feature>
<feature type="compositionally biased region" description="Basic and acidic residues" evidence="1">
    <location>
        <begin position="481"/>
        <end position="493"/>
    </location>
</feature>
<feature type="region of interest" description="Disordered" evidence="1">
    <location>
        <begin position="123"/>
        <end position="173"/>
    </location>
</feature>
<name>A0A0F7ZQ39_9HYPO</name>
<feature type="compositionally biased region" description="Polar residues" evidence="1">
    <location>
        <begin position="9"/>
        <end position="29"/>
    </location>
</feature>
<organism evidence="2 3">
    <name type="scientific">Hirsutella minnesotensis 3608</name>
    <dbReference type="NCBI Taxonomy" id="1043627"/>
    <lineage>
        <taxon>Eukaryota</taxon>
        <taxon>Fungi</taxon>
        <taxon>Dikarya</taxon>
        <taxon>Ascomycota</taxon>
        <taxon>Pezizomycotina</taxon>
        <taxon>Sordariomycetes</taxon>
        <taxon>Hypocreomycetidae</taxon>
        <taxon>Hypocreales</taxon>
        <taxon>Ophiocordycipitaceae</taxon>
        <taxon>Hirsutella</taxon>
    </lineage>
</organism>
<gene>
    <name evidence="2" type="ORF">HIM_03916</name>
</gene>
<feature type="compositionally biased region" description="Polar residues" evidence="1">
    <location>
        <begin position="514"/>
        <end position="524"/>
    </location>
</feature>
<dbReference type="OrthoDB" id="273010at2759"/>
<dbReference type="EMBL" id="KQ030510">
    <property type="protein sequence ID" value="KJZ76580.1"/>
    <property type="molecule type" value="Genomic_DNA"/>
</dbReference>
<evidence type="ECO:0000256" key="1">
    <source>
        <dbReference type="SAM" id="MobiDB-lite"/>
    </source>
</evidence>